<sequence>MRFKLLSVMAAAVGILALGVAPASAKTVNWQIVSTNSNWYCGGGYITHPVSEHVNFKACLVVNANNDAQTVLVVQNTASVAVAIGGLVFFDGGSVSNTTDCAASTLNPGFTRGCFGPTFHIDSGTRIWGNGNLTLNGVTQSYGWVDRWVLA</sequence>
<accession>A0A4U5X686</accession>
<reference evidence="2 3" key="1">
    <citation type="submission" date="2019-04" db="EMBL/GenBank/DDBJ databases">
        <title>Streptomyces lasaliensis sp.nov., an Actinomycete isolated from soil which produces the polyether antibiotic lasalocid.</title>
        <authorList>
            <person name="Erwin G."/>
            <person name="Haber C."/>
        </authorList>
    </citation>
    <scope>NUCLEOTIDE SEQUENCE [LARGE SCALE GENOMIC DNA]</scope>
    <source>
        <strain evidence="2 3">DSM 40089</strain>
    </source>
</reference>
<dbReference type="EMBL" id="SZPR01000008">
    <property type="protein sequence ID" value="TKT10574.1"/>
    <property type="molecule type" value="Genomic_DNA"/>
</dbReference>
<dbReference type="Proteomes" id="UP000308632">
    <property type="component" value="Unassembled WGS sequence"/>
</dbReference>
<evidence type="ECO:0008006" key="4">
    <source>
        <dbReference type="Google" id="ProtNLM"/>
    </source>
</evidence>
<dbReference type="AlphaFoldDB" id="A0A4U5X686"/>
<evidence type="ECO:0000313" key="2">
    <source>
        <dbReference type="EMBL" id="TKT10574.1"/>
    </source>
</evidence>
<feature type="chain" id="PRO_5020316302" description="Secreted protein" evidence="1">
    <location>
        <begin position="26"/>
        <end position="151"/>
    </location>
</feature>
<proteinExistence type="predicted"/>
<feature type="signal peptide" evidence="1">
    <location>
        <begin position="1"/>
        <end position="25"/>
    </location>
</feature>
<evidence type="ECO:0000313" key="3">
    <source>
        <dbReference type="Proteomes" id="UP000308632"/>
    </source>
</evidence>
<gene>
    <name evidence="2" type="ORF">E4U92_06520</name>
</gene>
<name>A0A4U5X686_STRGB</name>
<evidence type="ECO:0000256" key="1">
    <source>
        <dbReference type="SAM" id="SignalP"/>
    </source>
</evidence>
<dbReference type="RefSeq" id="WP_137299280.1">
    <property type="nucleotide sequence ID" value="NZ_BMVD01000001.1"/>
</dbReference>
<keyword evidence="1" id="KW-0732">Signal</keyword>
<organism evidence="2 3">
    <name type="scientific">Streptomyces galbus</name>
    <dbReference type="NCBI Taxonomy" id="33898"/>
    <lineage>
        <taxon>Bacteria</taxon>
        <taxon>Bacillati</taxon>
        <taxon>Actinomycetota</taxon>
        <taxon>Actinomycetes</taxon>
        <taxon>Kitasatosporales</taxon>
        <taxon>Streptomycetaceae</taxon>
        <taxon>Streptomyces</taxon>
    </lineage>
</organism>
<comment type="caution">
    <text evidence="2">The sequence shown here is derived from an EMBL/GenBank/DDBJ whole genome shotgun (WGS) entry which is preliminary data.</text>
</comment>
<protein>
    <recommendedName>
        <fullName evidence="4">Secreted protein</fullName>
    </recommendedName>
</protein>